<organism evidence="2">
    <name type="scientific">hydrothermal vent metagenome</name>
    <dbReference type="NCBI Taxonomy" id="652676"/>
    <lineage>
        <taxon>unclassified sequences</taxon>
        <taxon>metagenomes</taxon>
        <taxon>ecological metagenomes</taxon>
    </lineage>
</organism>
<keyword evidence="2" id="KW-0675">Receptor</keyword>
<dbReference type="AlphaFoldDB" id="A0A3B0XET3"/>
<sequence length="57" mass="6147">MRKNSNQQSIPVLMVTSEGNQGNLAAVEQAGVSGICDKPFESDTVRALIQRMLADVK</sequence>
<dbReference type="EMBL" id="UOFH01000227">
    <property type="protein sequence ID" value="VAW62783.1"/>
    <property type="molecule type" value="Genomic_DNA"/>
</dbReference>
<evidence type="ECO:0000259" key="1">
    <source>
        <dbReference type="PROSITE" id="PS50110"/>
    </source>
</evidence>
<proteinExistence type="predicted"/>
<reference evidence="2" key="1">
    <citation type="submission" date="2018-06" db="EMBL/GenBank/DDBJ databases">
        <authorList>
            <person name="Zhirakovskaya E."/>
        </authorList>
    </citation>
    <scope>NUCLEOTIDE SEQUENCE</scope>
</reference>
<accession>A0A3B0XET3</accession>
<dbReference type="Gene3D" id="3.40.50.2300">
    <property type="match status" value="1"/>
</dbReference>
<protein>
    <submittedName>
        <fullName evidence="2">Chemotaxis regulator - transmits chemoreceptor signals to flagellar motor components CheY</fullName>
    </submittedName>
</protein>
<evidence type="ECO:0000313" key="2">
    <source>
        <dbReference type="EMBL" id="VAW62783.1"/>
    </source>
</evidence>
<dbReference type="InterPro" id="IPR001789">
    <property type="entry name" value="Sig_transdc_resp-reg_receiver"/>
</dbReference>
<name>A0A3B0XET3_9ZZZZ</name>
<gene>
    <name evidence="2" type="ORF">MNBD_GAMMA08-2522</name>
</gene>
<dbReference type="PROSITE" id="PS50110">
    <property type="entry name" value="RESPONSE_REGULATORY"/>
    <property type="match status" value="1"/>
</dbReference>
<dbReference type="InterPro" id="IPR011006">
    <property type="entry name" value="CheY-like_superfamily"/>
</dbReference>
<feature type="domain" description="Response regulatory" evidence="1">
    <location>
        <begin position="1"/>
        <end position="53"/>
    </location>
</feature>
<keyword evidence="2" id="KW-0282">Flagellum</keyword>
<keyword evidence="2" id="KW-0969">Cilium</keyword>
<dbReference type="GO" id="GO:0000160">
    <property type="term" value="P:phosphorelay signal transduction system"/>
    <property type="evidence" value="ECO:0007669"/>
    <property type="project" value="InterPro"/>
</dbReference>
<dbReference type="SUPFAM" id="SSF52172">
    <property type="entry name" value="CheY-like"/>
    <property type="match status" value="1"/>
</dbReference>
<keyword evidence="2" id="KW-0966">Cell projection</keyword>